<gene>
    <name evidence="1" type="ORF">H9742_09200</name>
</gene>
<organism evidence="1 2">
    <name type="scientific">Candidatus Acetatifactor stercoripullorum</name>
    <dbReference type="NCBI Taxonomy" id="2838414"/>
    <lineage>
        <taxon>Bacteria</taxon>
        <taxon>Bacillati</taxon>
        <taxon>Bacillota</taxon>
        <taxon>Clostridia</taxon>
        <taxon>Lachnospirales</taxon>
        <taxon>Lachnospiraceae</taxon>
        <taxon>Acetatifactor</taxon>
    </lineage>
</organism>
<dbReference type="EMBL" id="DXGH01000050">
    <property type="protein sequence ID" value="HIW81673.1"/>
    <property type="molecule type" value="Genomic_DNA"/>
</dbReference>
<dbReference type="RefSeq" id="WP_318703550.1">
    <property type="nucleotide sequence ID" value="NZ_CALWMU010000048.1"/>
</dbReference>
<protein>
    <submittedName>
        <fullName evidence="1">Uncharacterized protein</fullName>
    </submittedName>
</protein>
<name>A0A9D1UBZ5_9FIRM</name>
<evidence type="ECO:0000313" key="1">
    <source>
        <dbReference type="EMBL" id="HIW81673.1"/>
    </source>
</evidence>
<reference evidence="1" key="2">
    <citation type="submission" date="2021-04" db="EMBL/GenBank/DDBJ databases">
        <authorList>
            <person name="Gilroy R."/>
        </authorList>
    </citation>
    <scope>NUCLEOTIDE SEQUENCE</scope>
    <source>
        <strain evidence="1">CHK195-6426</strain>
    </source>
</reference>
<proteinExistence type="predicted"/>
<dbReference type="Proteomes" id="UP000824265">
    <property type="component" value="Unassembled WGS sequence"/>
</dbReference>
<reference evidence="1" key="1">
    <citation type="journal article" date="2021" name="PeerJ">
        <title>Extensive microbial diversity within the chicken gut microbiome revealed by metagenomics and culture.</title>
        <authorList>
            <person name="Gilroy R."/>
            <person name="Ravi A."/>
            <person name="Getino M."/>
            <person name="Pursley I."/>
            <person name="Horton D.L."/>
            <person name="Alikhan N.F."/>
            <person name="Baker D."/>
            <person name="Gharbi K."/>
            <person name="Hall N."/>
            <person name="Watson M."/>
            <person name="Adriaenssens E.M."/>
            <person name="Foster-Nyarko E."/>
            <person name="Jarju S."/>
            <person name="Secka A."/>
            <person name="Antonio M."/>
            <person name="Oren A."/>
            <person name="Chaudhuri R.R."/>
            <person name="La Ragione R."/>
            <person name="Hildebrand F."/>
            <person name="Pallen M.J."/>
        </authorList>
    </citation>
    <scope>NUCLEOTIDE SEQUENCE</scope>
    <source>
        <strain evidence="1">CHK195-6426</strain>
    </source>
</reference>
<dbReference type="AlphaFoldDB" id="A0A9D1UBZ5"/>
<comment type="caution">
    <text evidence="1">The sequence shown here is derived from an EMBL/GenBank/DDBJ whole genome shotgun (WGS) entry which is preliminary data.</text>
</comment>
<accession>A0A9D1UBZ5</accession>
<sequence>MKEPDAAERSMIDSLEQMQKAGAKFFVDGEPVSFDEALKRTVREEHAYMADYIVSPAGKVEQVRFDKVDLP</sequence>
<evidence type="ECO:0000313" key="2">
    <source>
        <dbReference type="Proteomes" id="UP000824265"/>
    </source>
</evidence>